<gene>
    <name evidence="7" type="ORF">KUCA_T00000185001</name>
</gene>
<organism evidence="7 8">
    <name type="scientific">Kuraishia capsulata CBS 1993</name>
    <dbReference type="NCBI Taxonomy" id="1382522"/>
    <lineage>
        <taxon>Eukaryota</taxon>
        <taxon>Fungi</taxon>
        <taxon>Dikarya</taxon>
        <taxon>Ascomycota</taxon>
        <taxon>Saccharomycotina</taxon>
        <taxon>Pichiomycetes</taxon>
        <taxon>Pichiales</taxon>
        <taxon>Pichiaceae</taxon>
        <taxon>Kuraishia</taxon>
    </lineage>
</organism>
<proteinExistence type="inferred from homology"/>
<keyword evidence="6" id="KW-0539">Nucleus</keyword>
<keyword evidence="8" id="KW-1185">Reference proteome</keyword>
<accession>W6MQQ5</accession>
<reference evidence="7" key="1">
    <citation type="submission" date="2013-12" db="EMBL/GenBank/DDBJ databases">
        <authorList>
            <person name="Genoscope - CEA"/>
        </authorList>
    </citation>
    <scope>NUCLEOTIDE SEQUENCE</scope>
    <source>
        <strain evidence="7">CBS 1993</strain>
    </source>
</reference>
<comment type="similarity">
    <text evidence="3">Belongs to the DIF1/spd1 family.</text>
</comment>
<dbReference type="Pfam" id="PF08591">
    <property type="entry name" value="RNR_inhib"/>
    <property type="match status" value="1"/>
</dbReference>
<evidence type="ECO:0000313" key="8">
    <source>
        <dbReference type="Proteomes" id="UP000019384"/>
    </source>
</evidence>
<sequence length="152" mass="16776">MNAYKRVNASSFGTETQVDETTAALQSLGMRIRKSVADGYMVPQNGQNAFNDYNSRNGGVVAPNIQRVPLPERFANNPPSLTYNGSTASSLAGWENELERPVIHQMSASGTSPIKRGREDDSGESEYVNVHHQKNLSDYVGRYGQLSFNEDF</sequence>
<dbReference type="GO" id="GO:0005634">
    <property type="term" value="C:nucleus"/>
    <property type="evidence" value="ECO:0007669"/>
    <property type="project" value="UniProtKB-SubCell"/>
</dbReference>
<dbReference type="RefSeq" id="XP_022456242.1">
    <property type="nucleotide sequence ID" value="XM_022604700.1"/>
</dbReference>
<evidence type="ECO:0000256" key="4">
    <source>
        <dbReference type="ARBA" id="ARBA00021625"/>
    </source>
</evidence>
<keyword evidence="5" id="KW-0963">Cytoplasm</keyword>
<evidence type="ECO:0000256" key="6">
    <source>
        <dbReference type="ARBA" id="ARBA00023242"/>
    </source>
</evidence>
<protein>
    <recommendedName>
        <fullName evidence="4">Damage-regulated import facilitator 1</fullName>
    </recommendedName>
</protein>
<name>W6MQQ5_9ASCO</name>
<dbReference type="HOGENOM" id="CLU_132208_0_0_1"/>
<dbReference type="InterPro" id="IPR013900">
    <property type="entry name" value="RNR_inhibitor"/>
</dbReference>
<dbReference type="OrthoDB" id="4072855at2759"/>
<dbReference type="GeneID" id="34517630"/>
<evidence type="ECO:0000256" key="1">
    <source>
        <dbReference type="ARBA" id="ARBA00004123"/>
    </source>
</evidence>
<dbReference type="Proteomes" id="UP000019384">
    <property type="component" value="Unassembled WGS sequence"/>
</dbReference>
<dbReference type="GO" id="GO:0005737">
    <property type="term" value="C:cytoplasm"/>
    <property type="evidence" value="ECO:0007669"/>
    <property type="project" value="UniProtKB-SubCell"/>
</dbReference>
<evidence type="ECO:0000256" key="5">
    <source>
        <dbReference type="ARBA" id="ARBA00022490"/>
    </source>
</evidence>
<reference evidence="7" key="2">
    <citation type="submission" date="2014-02" db="EMBL/GenBank/DDBJ databases">
        <title>Complete DNA sequence of /Kuraishia capsulata/ illustrates novel genomic features among budding yeasts (/Saccharomycotina/).</title>
        <authorList>
            <person name="Morales L."/>
            <person name="Noel B."/>
            <person name="Porcel B."/>
            <person name="Marcet-Houben M."/>
            <person name="Hullo M-F."/>
            <person name="Sacerdot C."/>
            <person name="Tekaia F."/>
            <person name="Leh-Louis V."/>
            <person name="Despons L."/>
            <person name="Khanna V."/>
            <person name="Aury J-M."/>
            <person name="Barbe V."/>
            <person name="Couloux A."/>
            <person name="Labadie K."/>
            <person name="Pelletier E."/>
            <person name="Souciet J-L."/>
            <person name="Boekhout T."/>
            <person name="Gabaldon T."/>
            <person name="Wincker P."/>
            <person name="Dujon B."/>
        </authorList>
    </citation>
    <scope>NUCLEOTIDE SEQUENCE</scope>
    <source>
        <strain evidence="7">CBS 1993</strain>
    </source>
</reference>
<dbReference type="EMBL" id="HG793125">
    <property type="protein sequence ID" value="CDK24225.1"/>
    <property type="molecule type" value="Genomic_DNA"/>
</dbReference>
<evidence type="ECO:0000313" key="7">
    <source>
        <dbReference type="EMBL" id="CDK24225.1"/>
    </source>
</evidence>
<evidence type="ECO:0000256" key="3">
    <source>
        <dbReference type="ARBA" id="ARBA00005459"/>
    </source>
</evidence>
<evidence type="ECO:0000256" key="2">
    <source>
        <dbReference type="ARBA" id="ARBA00004496"/>
    </source>
</evidence>
<comment type="subcellular location">
    <subcellularLocation>
        <location evidence="2">Cytoplasm</location>
    </subcellularLocation>
    <subcellularLocation>
        <location evidence="1">Nucleus</location>
    </subcellularLocation>
</comment>
<dbReference type="AlphaFoldDB" id="W6MQQ5"/>